<evidence type="ECO:0000256" key="1">
    <source>
        <dbReference type="ARBA" id="ARBA00023118"/>
    </source>
</evidence>
<reference evidence="2 3" key="1">
    <citation type="journal article" date="2016" name="Nat. Commun.">
        <title>Thousands of microbial genomes shed light on interconnected biogeochemical processes in an aquifer system.</title>
        <authorList>
            <person name="Anantharaman K."/>
            <person name="Brown C.T."/>
            <person name="Hug L.A."/>
            <person name="Sharon I."/>
            <person name="Castelle C.J."/>
            <person name="Probst A.J."/>
            <person name="Thomas B.C."/>
            <person name="Singh A."/>
            <person name="Wilkins M.J."/>
            <person name="Karaoz U."/>
            <person name="Brodie E.L."/>
            <person name="Williams K.H."/>
            <person name="Hubbard S.S."/>
            <person name="Banfield J.F."/>
        </authorList>
    </citation>
    <scope>NUCLEOTIDE SEQUENCE [LARGE SCALE GENOMIC DNA]</scope>
</reference>
<dbReference type="NCBIfam" id="TIGR02593">
    <property type="entry name" value="CRISPR_cas5"/>
    <property type="match status" value="1"/>
</dbReference>
<dbReference type="InterPro" id="IPR013422">
    <property type="entry name" value="CRISPR-assoc_prot_Cas5_N"/>
</dbReference>
<protein>
    <submittedName>
        <fullName evidence="2">Type I-B CRISPR-associated protein Cas5</fullName>
    </submittedName>
</protein>
<dbReference type="GO" id="GO:0043571">
    <property type="term" value="P:maintenance of CRISPR repeat elements"/>
    <property type="evidence" value="ECO:0007669"/>
    <property type="project" value="InterPro"/>
</dbReference>
<dbReference type="InterPro" id="IPR021124">
    <property type="entry name" value="CRISPR-assoc_prot_Cas5"/>
</dbReference>
<dbReference type="NCBIfam" id="TIGR02592">
    <property type="entry name" value="cas_Cas5h"/>
    <property type="match status" value="1"/>
</dbReference>
<dbReference type="Proteomes" id="UP000178797">
    <property type="component" value="Unassembled WGS sequence"/>
</dbReference>
<gene>
    <name evidence="2" type="ORF">A2W05_09925</name>
</gene>
<name>A0A1F7S227_9BACT</name>
<evidence type="ECO:0000313" key="3">
    <source>
        <dbReference type="Proteomes" id="UP000178797"/>
    </source>
</evidence>
<accession>A0A1F7S227</accession>
<evidence type="ECO:0000313" key="2">
    <source>
        <dbReference type="EMBL" id="OGL47829.1"/>
    </source>
</evidence>
<dbReference type="GO" id="GO:0051607">
    <property type="term" value="P:defense response to virus"/>
    <property type="evidence" value="ECO:0007669"/>
    <property type="project" value="UniProtKB-KW"/>
</dbReference>
<dbReference type="Gene3D" id="3.30.70.2660">
    <property type="match status" value="1"/>
</dbReference>
<comment type="caution">
    <text evidence="2">The sequence shown here is derived from an EMBL/GenBank/DDBJ whole genome shotgun (WGS) entry which is preliminary data.</text>
</comment>
<dbReference type="AlphaFoldDB" id="A0A1F7S227"/>
<keyword evidence="1" id="KW-0051">Antiviral defense</keyword>
<dbReference type="EMBL" id="MGDE01000005">
    <property type="protein sequence ID" value="OGL47829.1"/>
    <property type="molecule type" value="Genomic_DNA"/>
</dbReference>
<sequence length="255" mass="29065">METLPIVIFRISGRYAHFRRPYTNVSSLSYPFPPRPTIAGLLGAILGIQKDKVADTFNERNLTVAVAIEKQVKTVTHVTNFRQDGIGGIDYSIKKPKKGWKSKELKNIPPYNEATQIPMELLRNPSFLIYVHLDDTSMFFELGSRLKTDRFVYTPCLGLSEFLASVEYVDDGNAIKLETGEYEVKSVIAKDDCILLKDKLQAEKHQVQELKSPHLGTVTREFTYKKYLVNMMPNPLPVEMKVNAYRLDNTVISFL</sequence>
<organism evidence="2 3">
    <name type="scientific">Candidatus Schekmanbacteria bacterium RBG_16_38_10</name>
    <dbReference type="NCBI Taxonomy" id="1817879"/>
    <lineage>
        <taxon>Bacteria</taxon>
        <taxon>Candidatus Schekmaniibacteriota</taxon>
    </lineage>
</organism>
<dbReference type="InterPro" id="IPR013421">
    <property type="entry name" value="CRISPR-assoc_prot_Cas5_HALMA"/>
</dbReference>
<dbReference type="Pfam" id="PF09704">
    <property type="entry name" value="Cas_Cas5d"/>
    <property type="match status" value="1"/>
</dbReference>
<proteinExistence type="predicted"/>